<dbReference type="InterPro" id="IPR039422">
    <property type="entry name" value="MarR/SlyA-like"/>
</dbReference>
<dbReference type="AlphaFoldDB" id="A0A3A5L6C6"/>
<feature type="domain" description="HTH marR-type" evidence="1">
    <location>
        <begin position="30"/>
        <end position="159"/>
    </location>
</feature>
<dbReference type="PANTHER" id="PTHR33164">
    <property type="entry name" value="TRANSCRIPTIONAL REGULATOR, MARR FAMILY"/>
    <property type="match status" value="1"/>
</dbReference>
<sequence length="159" mass="17447">MGWAAVSAGEDVRLKLVEADEPEENDYHLQEQVGFILRKAHQRHVAIFAAHIADLTPPQFAALAKLHDVGETSQNQLGTLIAMDAATVKGVIDRLKARGLVELSKHEVDKRRLLVNLTAEGREAIERLIPLARDITAETLAPLSAKEAATFMRLLSKLA</sequence>
<evidence type="ECO:0000313" key="3">
    <source>
        <dbReference type="Proteomes" id="UP000272706"/>
    </source>
</evidence>
<dbReference type="Gene3D" id="1.10.10.10">
    <property type="entry name" value="Winged helix-like DNA-binding domain superfamily/Winged helix DNA-binding domain"/>
    <property type="match status" value="1"/>
</dbReference>
<evidence type="ECO:0000313" key="2">
    <source>
        <dbReference type="EMBL" id="RJT42468.1"/>
    </source>
</evidence>
<dbReference type="SUPFAM" id="SSF46785">
    <property type="entry name" value="Winged helix' DNA-binding domain"/>
    <property type="match status" value="1"/>
</dbReference>
<dbReference type="InterPro" id="IPR000835">
    <property type="entry name" value="HTH_MarR-typ"/>
</dbReference>
<reference evidence="2 3" key="1">
    <citation type="submission" date="2018-09" db="EMBL/GenBank/DDBJ databases">
        <title>Mesorhizobium carmichaelinearum sp. nov. isolated from Carmichaelinea spp. root nodules in New Zealand.</title>
        <authorList>
            <person name="De Meyer S.E."/>
        </authorList>
    </citation>
    <scope>NUCLEOTIDE SEQUENCE [LARGE SCALE GENOMIC DNA]</scope>
    <source>
        <strain evidence="2 3">ICMP19557</strain>
    </source>
</reference>
<dbReference type="InterPro" id="IPR036390">
    <property type="entry name" value="WH_DNA-bd_sf"/>
</dbReference>
<dbReference type="OrthoDB" id="9814496at2"/>
<dbReference type="Proteomes" id="UP000272706">
    <property type="component" value="Unassembled WGS sequence"/>
</dbReference>
<keyword evidence="3" id="KW-1185">Reference proteome</keyword>
<organism evidence="2 3">
    <name type="scientific">Mesorhizobium waimense</name>
    <dbReference type="NCBI Taxonomy" id="1300307"/>
    <lineage>
        <taxon>Bacteria</taxon>
        <taxon>Pseudomonadati</taxon>
        <taxon>Pseudomonadota</taxon>
        <taxon>Alphaproteobacteria</taxon>
        <taxon>Hyphomicrobiales</taxon>
        <taxon>Phyllobacteriaceae</taxon>
        <taxon>Mesorhizobium</taxon>
    </lineage>
</organism>
<dbReference type="PRINTS" id="PR00598">
    <property type="entry name" value="HTHMARR"/>
</dbReference>
<dbReference type="InterPro" id="IPR036388">
    <property type="entry name" value="WH-like_DNA-bd_sf"/>
</dbReference>
<name>A0A3A5L6C6_9HYPH</name>
<gene>
    <name evidence="2" type="ORF">D3227_00935</name>
</gene>
<proteinExistence type="predicted"/>
<dbReference type="SMART" id="SM00347">
    <property type="entry name" value="HTH_MARR"/>
    <property type="match status" value="1"/>
</dbReference>
<dbReference type="RefSeq" id="WP_120011813.1">
    <property type="nucleotide sequence ID" value="NZ_QZWZ01000001.1"/>
</dbReference>
<accession>A0A3A5L6C6</accession>
<dbReference type="PANTHER" id="PTHR33164:SF95">
    <property type="entry name" value="TRANSCRIPTIONAL REGULATOR"/>
    <property type="match status" value="1"/>
</dbReference>
<protein>
    <submittedName>
        <fullName evidence="2">MarR family transcriptional regulator</fullName>
    </submittedName>
</protein>
<comment type="caution">
    <text evidence="2">The sequence shown here is derived from an EMBL/GenBank/DDBJ whole genome shotgun (WGS) entry which is preliminary data.</text>
</comment>
<dbReference type="GO" id="GO:0003700">
    <property type="term" value="F:DNA-binding transcription factor activity"/>
    <property type="evidence" value="ECO:0007669"/>
    <property type="project" value="InterPro"/>
</dbReference>
<dbReference type="PROSITE" id="PS50995">
    <property type="entry name" value="HTH_MARR_2"/>
    <property type="match status" value="1"/>
</dbReference>
<dbReference type="GO" id="GO:0006950">
    <property type="term" value="P:response to stress"/>
    <property type="evidence" value="ECO:0007669"/>
    <property type="project" value="TreeGrafter"/>
</dbReference>
<dbReference type="EMBL" id="QZWZ01000001">
    <property type="protein sequence ID" value="RJT42468.1"/>
    <property type="molecule type" value="Genomic_DNA"/>
</dbReference>
<dbReference type="Pfam" id="PF01047">
    <property type="entry name" value="MarR"/>
    <property type="match status" value="1"/>
</dbReference>
<evidence type="ECO:0000259" key="1">
    <source>
        <dbReference type="PROSITE" id="PS50995"/>
    </source>
</evidence>